<sequence>MTHCELFTVLARWFDCRRPGQGCSQGRSCQSDGTCDCLDGVSSADCRYSSPGYYDGGTLCTDDLQCAAGSKTCFNSSLTHVAEACACQDGFHGDKCQLPRIYPLESLMGNGSQDTCYLMPIRLQATNPDLAAFSFGFGHSRLFQNDPNPCLADPVATEQSDKVVYQMKYLIQYNDNYLANYDEVITVECHVAKFPTGPITMTVDLDPAHFSMLLQHHRHEQSIENFNMVVTYDNGTLVGSDDLLPIGTSLVANVSLTDHSNLLDLFINECDIRPAEDDSQNAIIIYKDGCVIQRYGLDAGDPSIRGYFWVKFLLPRFPQSPNLVLSCAVVGCETSASCQQKARGCVTSRTRREEERFPVQPETREKQRLSWLLRVESDLPMTGS</sequence>
<evidence type="ECO:0000259" key="1">
    <source>
        <dbReference type="PROSITE" id="PS51034"/>
    </source>
</evidence>
<organism evidence="2 3">
    <name type="scientific">Pomacea canaliculata</name>
    <name type="common">Golden apple snail</name>
    <dbReference type="NCBI Taxonomy" id="400727"/>
    <lineage>
        <taxon>Eukaryota</taxon>
        <taxon>Metazoa</taxon>
        <taxon>Spiralia</taxon>
        <taxon>Lophotrochozoa</taxon>
        <taxon>Mollusca</taxon>
        <taxon>Gastropoda</taxon>
        <taxon>Caenogastropoda</taxon>
        <taxon>Architaenioglossa</taxon>
        <taxon>Ampullarioidea</taxon>
        <taxon>Ampullariidae</taxon>
        <taxon>Pomacea</taxon>
    </lineage>
</organism>
<feature type="domain" description="ZP" evidence="1">
    <location>
        <begin position="72"/>
        <end position="352"/>
    </location>
</feature>
<dbReference type="PROSITE" id="PS00022">
    <property type="entry name" value="EGF_1"/>
    <property type="match status" value="1"/>
</dbReference>
<dbReference type="PROSITE" id="PS51034">
    <property type="entry name" value="ZP_2"/>
    <property type="match status" value="1"/>
</dbReference>
<dbReference type="InterPro" id="IPR000742">
    <property type="entry name" value="EGF"/>
</dbReference>
<comment type="caution">
    <text evidence="2">The sequence shown here is derived from an EMBL/GenBank/DDBJ whole genome shotgun (WGS) entry which is preliminary data.</text>
</comment>
<dbReference type="InterPro" id="IPR042235">
    <property type="entry name" value="ZP-C_dom"/>
</dbReference>
<reference evidence="2 3" key="1">
    <citation type="submission" date="2018-04" db="EMBL/GenBank/DDBJ databases">
        <title>The genome of golden apple snail Pomacea canaliculata provides insight into stress tolerance and invasive adaptation.</title>
        <authorList>
            <person name="Liu C."/>
            <person name="Liu B."/>
            <person name="Ren Y."/>
            <person name="Zhang Y."/>
            <person name="Wang H."/>
            <person name="Li S."/>
            <person name="Jiang F."/>
            <person name="Yin L."/>
            <person name="Zhang G."/>
            <person name="Qian W."/>
            <person name="Fan W."/>
        </authorList>
    </citation>
    <scope>NUCLEOTIDE SEQUENCE [LARGE SCALE GENOMIC DNA]</scope>
    <source>
        <strain evidence="2">SZHN2017</strain>
        <tissue evidence="2">Muscle</tissue>
    </source>
</reference>
<dbReference type="AlphaFoldDB" id="A0A2T7PSU5"/>
<evidence type="ECO:0000313" key="3">
    <source>
        <dbReference type="Proteomes" id="UP000245119"/>
    </source>
</evidence>
<proteinExistence type="predicted"/>
<dbReference type="PROSITE" id="PS01186">
    <property type="entry name" value="EGF_2"/>
    <property type="match status" value="1"/>
</dbReference>
<dbReference type="EMBL" id="PZQS01000002">
    <property type="protein sequence ID" value="PVD36484.1"/>
    <property type="molecule type" value="Genomic_DNA"/>
</dbReference>
<gene>
    <name evidence="2" type="ORF">C0Q70_03468</name>
</gene>
<dbReference type="Proteomes" id="UP000245119">
    <property type="component" value="Linkage Group LG2"/>
</dbReference>
<evidence type="ECO:0000313" key="2">
    <source>
        <dbReference type="EMBL" id="PVD36484.1"/>
    </source>
</evidence>
<dbReference type="InterPro" id="IPR001507">
    <property type="entry name" value="ZP_dom"/>
</dbReference>
<protein>
    <recommendedName>
        <fullName evidence="1">ZP domain-containing protein</fullName>
    </recommendedName>
</protein>
<dbReference type="Gene3D" id="2.60.40.4100">
    <property type="entry name" value="Zona pellucida, ZP-C domain"/>
    <property type="match status" value="1"/>
</dbReference>
<name>A0A2T7PSU5_POMCA</name>
<accession>A0A2T7PSU5</accession>
<keyword evidence="3" id="KW-1185">Reference proteome</keyword>